<sequence>MALLQSLQVVFAMGLVMRVLPRGIAGGKVPAVIVFGDSTADTGNNNFIQTLFRGNYPPYGRDYTGGIATGRFSNGRLAADFVSEALGLAPAVPAYLEPGRSIHRLASGVSFASAGSGLDDVTAQILSFTNHYSSVSLRQQIQHFKEYKARLRHAKGDAAANHIITRSLYIFSVGASDFLGNYLLYPIRRRRFTLPEYEAFLVGAAEAAVCDVHGLGARRVRIVGLPPLGCLPLLRTVNHARPGECSGGHNVVAVRFNRRLRALVWKLNLELPGAQVAYVDQYRLLADVIDKPWKYGFENSVRGCCGTGYVETGVLCSLDNALTCDNANKYVFFDVIHPSERAYEMVAKEILNGAPHLLK</sequence>
<comment type="similarity">
    <text evidence="1">Belongs to the 'GDSL' lipolytic enzyme family.</text>
</comment>
<evidence type="ECO:0000313" key="4">
    <source>
        <dbReference type="Proteomes" id="UP001054889"/>
    </source>
</evidence>
<dbReference type="InterPro" id="IPR001087">
    <property type="entry name" value="GDSL"/>
</dbReference>
<evidence type="ECO:0008006" key="5">
    <source>
        <dbReference type="Google" id="ProtNLM"/>
    </source>
</evidence>
<name>A0AAV5G0N4_ELECO</name>
<evidence type="ECO:0000313" key="3">
    <source>
        <dbReference type="EMBL" id="GJN40006.1"/>
    </source>
</evidence>
<feature type="signal peptide" evidence="2">
    <location>
        <begin position="1"/>
        <end position="21"/>
    </location>
</feature>
<organism evidence="3 4">
    <name type="scientific">Eleusine coracana subsp. coracana</name>
    <dbReference type="NCBI Taxonomy" id="191504"/>
    <lineage>
        <taxon>Eukaryota</taxon>
        <taxon>Viridiplantae</taxon>
        <taxon>Streptophyta</taxon>
        <taxon>Embryophyta</taxon>
        <taxon>Tracheophyta</taxon>
        <taxon>Spermatophyta</taxon>
        <taxon>Magnoliopsida</taxon>
        <taxon>Liliopsida</taxon>
        <taxon>Poales</taxon>
        <taxon>Poaceae</taxon>
        <taxon>PACMAD clade</taxon>
        <taxon>Chloridoideae</taxon>
        <taxon>Cynodonteae</taxon>
        <taxon>Eleusininae</taxon>
        <taxon>Eleusine</taxon>
    </lineage>
</organism>
<protein>
    <recommendedName>
        <fullName evidence="5">GDSL esterase/lipase</fullName>
    </recommendedName>
</protein>
<comment type="caution">
    <text evidence="3">The sequence shown here is derived from an EMBL/GenBank/DDBJ whole genome shotgun (WGS) entry which is preliminary data.</text>
</comment>
<accession>A0AAV5G0N4</accession>
<dbReference type="Proteomes" id="UP001054889">
    <property type="component" value="Unassembled WGS sequence"/>
</dbReference>
<dbReference type="InterPro" id="IPR035669">
    <property type="entry name" value="SGNH_plant_lipase-like"/>
</dbReference>
<dbReference type="AlphaFoldDB" id="A0AAV5G0N4"/>
<keyword evidence="2" id="KW-0732">Signal</keyword>
<reference evidence="3" key="2">
    <citation type="submission" date="2021-12" db="EMBL/GenBank/DDBJ databases">
        <title>Resequencing data analysis of finger millet.</title>
        <authorList>
            <person name="Hatakeyama M."/>
            <person name="Aluri S."/>
            <person name="Balachadran M.T."/>
            <person name="Sivarajan S.R."/>
            <person name="Poveda L."/>
            <person name="Shimizu-Inatsugi R."/>
            <person name="Schlapbach R."/>
            <person name="Sreeman S.M."/>
            <person name="Shimizu K.K."/>
        </authorList>
    </citation>
    <scope>NUCLEOTIDE SEQUENCE</scope>
</reference>
<dbReference type="GO" id="GO:0016788">
    <property type="term" value="F:hydrolase activity, acting on ester bonds"/>
    <property type="evidence" value="ECO:0007669"/>
    <property type="project" value="InterPro"/>
</dbReference>
<dbReference type="Pfam" id="PF00657">
    <property type="entry name" value="Lipase_GDSL"/>
    <property type="match status" value="1"/>
</dbReference>
<dbReference type="CDD" id="cd01837">
    <property type="entry name" value="SGNH_plant_lipase_like"/>
    <property type="match status" value="1"/>
</dbReference>
<evidence type="ECO:0000256" key="1">
    <source>
        <dbReference type="ARBA" id="ARBA00008668"/>
    </source>
</evidence>
<feature type="chain" id="PRO_5043977656" description="GDSL esterase/lipase" evidence="2">
    <location>
        <begin position="22"/>
        <end position="359"/>
    </location>
</feature>
<dbReference type="Gene3D" id="3.40.50.1110">
    <property type="entry name" value="SGNH hydrolase"/>
    <property type="match status" value="1"/>
</dbReference>
<dbReference type="PANTHER" id="PTHR45642:SF26">
    <property type="entry name" value="OS09G0247600 PROTEIN"/>
    <property type="match status" value="1"/>
</dbReference>
<evidence type="ECO:0000256" key="2">
    <source>
        <dbReference type="SAM" id="SignalP"/>
    </source>
</evidence>
<dbReference type="EMBL" id="BQKI01000100">
    <property type="protein sequence ID" value="GJN40006.1"/>
    <property type="molecule type" value="Genomic_DNA"/>
</dbReference>
<gene>
    <name evidence="3" type="primary">gb29167</name>
    <name evidence="3" type="ORF">PR202_gb29167</name>
</gene>
<dbReference type="PANTHER" id="PTHR45642">
    <property type="entry name" value="GDSL ESTERASE/LIPASE EXL3"/>
    <property type="match status" value="1"/>
</dbReference>
<proteinExistence type="inferred from homology"/>
<reference evidence="3" key="1">
    <citation type="journal article" date="2018" name="DNA Res.">
        <title>Multiple hybrid de novo genome assembly of finger millet, an orphan allotetraploid crop.</title>
        <authorList>
            <person name="Hatakeyama M."/>
            <person name="Aluri S."/>
            <person name="Balachadran M.T."/>
            <person name="Sivarajan S.R."/>
            <person name="Patrignani A."/>
            <person name="Gruter S."/>
            <person name="Poveda L."/>
            <person name="Shimizu-Inatsugi R."/>
            <person name="Baeten J."/>
            <person name="Francoijs K.J."/>
            <person name="Nataraja K.N."/>
            <person name="Reddy Y.A.N."/>
            <person name="Phadnis S."/>
            <person name="Ravikumar R.L."/>
            <person name="Schlapbach R."/>
            <person name="Sreeman S.M."/>
            <person name="Shimizu K.K."/>
        </authorList>
    </citation>
    <scope>NUCLEOTIDE SEQUENCE</scope>
</reference>
<keyword evidence="4" id="KW-1185">Reference proteome</keyword>
<dbReference type="InterPro" id="IPR050592">
    <property type="entry name" value="GDSL_lipolytic_enzyme"/>
</dbReference>
<dbReference type="SUPFAM" id="SSF52266">
    <property type="entry name" value="SGNH hydrolase"/>
    <property type="match status" value="1"/>
</dbReference>
<dbReference type="InterPro" id="IPR036514">
    <property type="entry name" value="SGNH_hydro_sf"/>
</dbReference>